<evidence type="ECO:0000259" key="3">
    <source>
        <dbReference type="Pfam" id="PF01464"/>
    </source>
</evidence>
<feature type="chain" id="PRO_5038472004" evidence="2">
    <location>
        <begin position="22"/>
        <end position="321"/>
    </location>
</feature>
<evidence type="ECO:0000256" key="2">
    <source>
        <dbReference type="SAM" id="SignalP"/>
    </source>
</evidence>
<accession>A0A9D9I519</accession>
<dbReference type="CDD" id="cd13403">
    <property type="entry name" value="MLTF-like"/>
    <property type="match status" value="1"/>
</dbReference>
<name>A0A9D9I519_9BACT</name>
<dbReference type="EMBL" id="JADIME010000092">
    <property type="protein sequence ID" value="MBO8466043.1"/>
    <property type="molecule type" value="Genomic_DNA"/>
</dbReference>
<gene>
    <name evidence="4" type="ORF">IAB93_08660</name>
</gene>
<reference evidence="4" key="1">
    <citation type="submission" date="2020-10" db="EMBL/GenBank/DDBJ databases">
        <authorList>
            <person name="Gilroy R."/>
        </authorList>
    </citation>
    <scope>NUCLEOTIDE SEQUENCE</scope>
    <source>
        <strain evidence="4">10037</strain>
    </source>
</reference>
<dbReference type="PANTHER" id="PTHR37423">
    <property type="entry name" value="SOLUBLE LYTIC MUREIN TRANSGLYCOSYLASE-RELATED"/>
    <property type="match status" value="1"/>
</dbReference>
<evidence type="ECO:0000313" key="5">
    <source>
        <dbReference type="Proteomes" id="UP000823597"/>
    </source>
</evidence>
<evidence type="ECO:0000313" key="4">
    <source>
        <dbReference type="EMBL" id="MBO8466043.1"/>
    </source>
</evidence>
<dbReference type="Proteomes" id="UP000823597">
    <property type="component" value="Unassembled WGS sequence"/>
</dbReference>
<dbReference type="PANTHER" id="PTHR37423:SF2">
    <property type="entry name" value="MEMBRANE-BOUND LYTIC MUREIN TRANSGLYCOSYLASE C"/>
    <property type="match status" value="1"/>
</dbReference>
<keyword evidence="2" id="KW-0732">Signal</keyword>
<proteinExistence type="inferred from homology"/>
<reference evidence="4" key="2">
    <citation type="journal article" date="2021" name="PeerJ">
        <title>Extensive microbial diversity within the chicken gut microbiome revealed by metagenomics and culture.</title>
        <authorList>
            <person name="Gilroy R."/>
            <person name="Ravi A."/>
            <person name="Getino M."/>
            <person name="Pursley I."/>
            <person name="Horton D.L."/>
            <person name="Alikhan N.F."/>
            <person name="Baker D."/>
            <person name="Gharbi K."/>
            <person name="Hall N."/>
            <person name="Watson M."/>
            <person name="Adriaenssens E.M."/>
            <person name="Foster-Nyarko E."/>
            <person name="Jarju S."/>
            <person name="Secka A."/>
            <person name="Antonio M."/>
            <person name="Oren A."/>
            <person name="Chaudhuri R.R."/>
            <person name="La Ragione R."/>
            <person name="Hildebrand F."/>
            <person name="Pallen M.J."/>
        </authorList>
    </citation>
    <scope>NUCLEOTIDE SEQUENCE</scope>
    <source>
        <strain evidence="4">10037</strain>
    </source>
</reference>
<feature type="signal peptide" evidence="2">
    <location>
        <begin position="1"/>
        <end position="21"/>
    </location>
</feature>
<dbReference type="Pfam" id="PF01464">
    <property type="entry name" value="SLT"/>
    <property type="match status" value="1"/>
</dbReference>
<comment type="similarity">
    <text evidence="1">Belongs to the transglycosylase Slt family.</text>
</comment>
<evidence type="ECO:0000256" key="1">
    <source>
        <dbReference type="ARBA" id="ARBA00007734"/>
    </source>
</evidence>
<organism evidence="4 5">
    <name type="scientific">Candidatus Merdivivens pullistercoris</name>
    <dbReference type="NCBI Taxonomy" id="2840873"/>
    <lineage>
        <taxon>Bacteria</taxon>
        <taxon>Pseudomonadati</taxon>
        <taxon>Bacteroidota</taxon>
        <taxon>Bacteroidia</taxon>
        <taxon>Bacteroidales</taxon>
        <taxon>Muribaculaceae</taxon>
        <taxon>Muribaculaceae incertae sedis</taxon>
        <taxon>Candidatus Merdivivens</taxon>
    </lineage>
</organism>
<dbReference type="InterPro" id="IPR008258">
    <property type="entry name" value="Transglycosylase_SLT_dom_1"/>
</dbReference>
<feature type="domain" description="Transglycosylase SLT" evidence="3">
    <location>
        <begin position="156"/>
        <end position="258"/>
    </location>
</feature>
<sequence>MSKTVKAIITAAMAVILCTFAPESPCDGIKAFPDITGDTLVFMIPDGKAYYGNDMAGFGMEVSENLEKSLHCHVLPDIPRDSLPHDRTGAADIVLDSSGTTVFFTGDNPVQFKAVTRWLARVTGNGEYEMAYQRFFHDYDSVSISHGRISPYDCIIKKHSSRVGWDWKLLAALIYCESRFLSHSESGKGAAGLMQIKPSTAHAYGTYDLYSPEDNIYAGTRHLRYLKNLFIKDGITDSSDLVRFTLAAYNAGEGRIEDCRAFAESIGKNPDKWDEVSEAIPLMDEKEHYEENENIKLGRFNGNETISYVRKVLSQYEKYTL</sequence>
<dbReference type="SUPFAM" id="SSF53955">
    <property type="entry name" value="Lysozyme-like"/>
    <property type="match status" value="1"/>
</dbReference>
<dbReference type="AlphaFoldDB" id="A0A9D9I519"/>
<comment type="caution">
    <text evidence="4">The sequence shown here is derived from an EMBL/GenBank/DDBJ whole genome shotgun (WGS) entry which is preliminary data.</text>
</comment>
<protein>
    <submittedName>
        <fullName evidence="4">Transglycosylase SLT domain-containing protein</fullName>
    </submittedName>
</protein>
<dbReference type="Gene3D" id="1.10.530.10">
    <property type="match status" value="1"/>
</dbReference>
<dbReference type="InterPro" id="IPR023346">
    <property type="entry name" value="Lysozyme-like_dom_sf"/>
</dbReference>